<dbReference type="NCBIfam" id="NF000642">
    <property type="entry name" value="PRK00024.1"/>
    <property type="match status" value="1"/>
</dbReference>
<dbReference type="PANTHER" id="PTHR30471:SF3">
    <property type="entry name" value="UPF0758 PROTEIN YEES-RELATED"/>
    <property type="match status" value="1"/>
</dbReference>
<dbReference type="AlphaFoldDB" id="A0A1F5V5U7"/>
<protein>
    <recommendedName>
        <fullName evidence="7">MPN domain-containing protein</fullName>
    </recommendedName>
</protein>
<dbReference type="InterPro" id="IPR001405">
    <property type="entry name" value="UPF0758"/>
</dbReference>
<dbReference type="SUPFAM" id="SSF47781">
    <property type="entry name" value="RuvA domain 2-like"/>
    <property type="match status" value="1"/>
</dbReference>
<keyword evidence="5" id="KW-0482">Metalloprotease</keyword>
<comment type="caution">
    <text evidence="8">The sequence shown here is derived from an EMBL/GenBank/DDBJ whole genome shotgun (WGS) entry which is preliminary data.</text>
</comment>
<evidence type="ECO:0000256" key="2">
    <source>
        <dbReference type="ARBA" id="ARBA00022723"/>
    </source>
</evidence>
<comment type="similarity">
    <text evidence="6">Belongs to the UPF0758 family.</text>
</comment>
<evidence type="ECO:0000256" key="4">
    <source>
        <dbReference type="ARBA" id="ARBA00022833"/>
    </source>
</evidence>
<evidence type="ECO:0000256" key="6">
    <source>
        <dbReference type="RuleBase" id="RU003797"/>
    </source>
</evidence>
<evidence type="ECO:0000259" key="7">
    <source>
        <dbReference type="PROSITE" id="PS50249"/>
    </source>
</evidence>
<dbReference type="InterPro" id="IPR010994">
    <property type="entry name" value="RuvA_2-like"/>
</dbReference>
<evidence type="ECO:0000256" key="3">
    <source>
        <dbReference type="ARBA" id="ARBA00022801"/>
    </source>
</evidence>
<keyword evidence="1" id="KW-0645">Protease</keyword>
<evidence type="ECO:0000313" key="9">
    <source>
        <dbReference type="Proteomes" id="UP000178943"/>
    </source>
</evidence>
<dbReference type="CDD" id="cd08071">
    <property type="entry name" value="MPN_DUF2466"/>
    <property type="match status" value="1"/>
</dbReference>
<feature type="domain" description="MPN" evidence="7">
    <location>
        <begin position="112"/>
        <end position="234"/>
    </location>
</feature>
<dbReference type="Pfam" id="PF04002">
    <property type="entry name" value="RadC"/>
    <property type="match status" value="1"/>
</dbReference>
<evidence type="ECO:0000256" key="5">
    <source>
        <dbReference type="ARBA" id="ARBA00023049"/>
    </source>
</evidence>
<accession>A0A1F5V5U7</accession>
<evidence type="ECO:0000256" key="1">
    <source>
        <dbReference type="ARBA" id="ARBA00022670"/>
    </source>
</evidence>
<dbReference type="EMBL" id="MFGW01000232">
    <property type="protein sequence ID" value="OGF58796.1"/>
    <property type="molecule type" value="Genomic_DNA"/>
</dbReference>
<gene>
    <name evidence="8" type="ORF">A2Y62_09885</name>
</gene>
<keyword evidence="4" id="KW-0862">Zinc</keyword>
<dbReference type="InterPro" id="IPR046778">
    <property type="entry name" value="UPF0758_N"/>
</dbReference>
<dbReference type="PANTHER" id="PTHR30471">
    <property type="entry name" value="DNA REPAIR PROTEIN RADC"/>
    <property type="match status" value="1"/>
</dbReference>
<dbReference type="Gene3D" id="3.40.140.10">
    <property type="entry name" value="Cytidine Deaminase, domain 2"/>
    <property type="match status" value="1"/>
</dbReference>
<dbReference type="InterPro" id="IPR037518">
    <property type="entry name" value="MPN"/>
</dbReference>
<dbReference type="PROSITE" id="PS50249">
    <property type="entry name" value="MPN"/>
    <property type="match status" value="1"/>
</dbReference>
<dbReference type="InterPro" id="IPR025657">
    <property type="entry name" value="RadC_JAB"/>
</dbReference>
<dbReference type="NCBIfam" id="TIGR00608">
    <property type="entry name" value="radc"/>
    <property type="match status" value="1"/>
</dbReference>
<name>A0A1F5V5U7_9BACT</name>
<dbReference type="Proteomes" id="UP000178943">
    <property type="component" value="Unassembled WGS sequence"/>
</dbReference>
<sequence>MKLKNKSCKTAICNWPEDERPRERLFKSGEHNLSNTELLAILLRTGVRGESAIDLARKIMQKFKSFRDMSHTNLKEWEEFKGIGKAKIAQLRAAIEIGRRLNNEQEKKSNISIENTEHVVELFKTRMRDLKYEVFKIILCDSQNRMIDVIEVAKGTPNNSFPIIRDIISHALEKYATGIICMHNHPRGNSEPSKEDELFTKELRKAFSLMDIKLLDHIIFGEEDYYSFDKMVSRRY</sequence>
<dbReference type="STRING" id="1817863.A2Y62_09885"/>
<dbReference type="GO" id="GO:0046872">
    <property type="term" value="F:metal ion binding"/>
    <property type="evidence" value="ECO:0007669"/>
    <property type="project" value="UniProtKB-KW"/>
</dbReference>
<evidence type="ECO:0000313" key="8">
    <source>
        <dbReference type="EMBL" id="OGF58796.1"/>
    </source>
</evidence>
<keyword evidence="2" id="KW-0479">Metal-binding</keyword>
<proteinExistence type="inferred from homology"/>
<dbReference type="GO" id="GO:0006508">
    <property type="term" value="P:proteolysis"/>
    <property type="evidence" value="ECO:0007669"/>
    <property type="project" value="UniProtKB-KW"/>
</dbReference>
<keyword evidence="3" id="KW-0378">Hydrolase</keyword>
<dbReference type="GO" id="GO:0008237">
    <property type="term" value="F:metallopeptidase activity"/>
    <property type="evidence" value="ECO:0007669"/>
    <property type="project" value="UniProtKB-KW"/>
</dbReference>
<dbReference type="Pfam" id="PF20582">
    <property type="entry name" value="UPF0758_N"/>
    <property type="match status" value="1"/>
</dbReference>
<organism evidence="8 9">
    <name type="scientific">Candidatus Fischerbacteria bacterium RBG_13_37_8</name>
    <dbReference type="NCBI Taxonomy" id="1817863"/>
    <lineage>
        <taxon>Bacteria</taxon>
        <taxon>Candidatus Fischeribacteriota</taxon>
    </lineage>
</organism>
<reference evidence="8 9" key="1">
    <citation type="journal article" date="2016" name="Nat. Commun.">
        <title>Thousands of microbial genomes shed light on interconnected biogeochemical processes in an aquifer system.</title>
        <authorList>
            <person name="Anantharaman K."/>
            <person name="Brown C.T."/>
            <person name="Hug L.A."/>
            <person name="Sharon I."/>
            <person name="Castelle C.J."/>
            <person name="Probst A.J."/>
            <person name="Thomas B.C."/>
            <person name="Singh A."/>
            <person name="Wilkins M.J."/>
            <person name="Karaoz U."/>
            <person name="Brodie E.L."/>
            <person name="Williams K.H."/>
            <person name="Hubbard S.S."/>
            <person name="Banfield J.F."/>
        </authorList>
    </citation>
    <scope>NUCLEOTIDE SEQUENCE [LARGE SCALE GENOMIC DNA]</scope>
</reference>